<organism evidence="3 4">
    <name type="scientific">Spizellomyces punctatus (strain DAOM BR117)</name>
    <dbReference type="NCBI Taxonomy" id="645134"/>
    <lineage>
        <taxon>Eukaryota</taxon>
        <taxon>Fungi</taxon>
        <taxon>Fungi incertae sedis</taxon>
        <taxon>Chytridiomycota</taxon>
        <taxon>Chytridiomycota incertae sedis</taxon>
        <taxon>Chytridiomycetes</taxon>
        <taxon>Spizellomycetales</taxon>
        <taxon>Spizellomycetaceae</taxon>
        <taxon>Spizellomyces</taxon>
    </lineage>
</organism>
<dbReference type="GO" id="GO:0000127">
    <property type="term" value="C:transcription factor TFIIIC complex"/>
    <property type="evidence" value="ECO:0007669"/>
    <property type="project" value="TreeGrafter"/>
</dbReference>
<dbReference type="Pfam" id="PF10419">
    <property type="entry name" value="TFIIIC_sub6"/>
    <property type="match status" value="1"/>
</dbReference>
<dbReference type="VEuPathDB" id="FungiDB:SPPG_04761"/>
<dbReference type="OrthoDB" id="1877767at2759"/>
<dbReference type="Gene3D" id="2.60.40.4370">
    <property type="match status" value="1"/>
</dbReference>
<feature type="domain" description="Transcription factor TFIIIC triple barrel" evidence="2">
    <location>
        <begin position="29"/>
        <end position="139"/>
    </location>
</feature>
<dbReference type="InterPro" id="IPR019481">
    <property type="entry name" value="TFIIIC_triple_barrel"/>
</dbReference>
<dbReference type="GO" id="GO:0006383">
    <property type="term" value="P:transcription by RNA polymerase III"/>
    <property type="evidence" value="ECO:0007669"/>
    <property type="project" value="InterPro"/>
</dbReference>
<gene>
    <name evidence="3" type="ORF">SPPG_04761</name>
</gene>
<dbReference type="OMA" id="YFCSTEN"/>
<accession>A0A0L0HH93</accession>
<evidence type="ECO:0000313" key="4">
    <source>
        <dbReference type="Proteomes" id="UP000053201"/>
    </source>
</evidence>
<feature type="region of interest" description="Disordered" evidence="1">
    <location>
        <begin position="93"/>
        <end position="121"/>
    </location>
</feature>
<dbReference type="InParanoid" id="A0A0L0HH93"/>
<keyword evidence="4" id="KW-1185">Reference proteome</keyword>
<dbReference type="GeneID" id="27688192"/>
<dbReference type="eggNOG" id="ENOG502RYMW">
    <property type="taxonomic scope" value="Eukaryota"/>
</dbReference>
<feature type="region of interest" description="Disordered" evidence="1">
    <location>
        <begin position="138"/>
        <end position="166"/>
    </location>
</feature>
<name>A0A0L0HH93_SPIPD</name>
<protein>
    <recommendedName>
        <fullName evidence="2">Transcription factor TFIIIC triple barrel domain-containing protein</fullName>
    </recommendedName>
</protein>
<dbReference type="RefSeq" id="XP_016608481.1">
    <property type="nucleotide sequence ID" value="XM_016752994.1"/>
</dbReference>
<sequence>MDTEDISDTDAVGEEEEADAHGDESDEWEEETTYVVLDLGTDVTVDTVKAAASEYDGVSLIGLDTPSPYLRVGNLMFKGAFDRTIGTDMIFAASAQDENRPKRPPTGPLPLSTDPNRPDVSMTYLGQSTMKTKFMRVTLEPKARPSNASDEAEITGASKQPATEAD</sequence>
<evidence type="ECO:0000259" key="2">
    <source>
        <dbReference type="Pfam" id="PF10419"/>
    </source>
</evidence>
<evidence type="ECO:0000313" key="3">
    <source>
        <dbReference type="EMBL" id="KND00442.1"/>
    </source>
</evidence>
<feature type="region of interest" description="Disordered" evidence="1">
    <location>
        <begin position="1"/>
        <end position="31"/>
    </location>
</feature>
<dbReference type="AlphaFoldDB" id="A0A0L0HH93"/>
<reference evidence="3 4" key="1">
    <citation type="submission" date="2009-08" db="EMBL/GenBank/DDBJ databases">
        <title>The Genome Sequence of Spizellomyces punctatus strain DAOM BR117.</title>
        <authorList>
            <consortium name="The Broad Institute Genome Sequencing Platform"/>
            <person name="Russ C."/>
            <person name="Cuomo C."/>
            <person name="Shea T."/>
            <person name="Young S.K."/>
            <person name="Zeng Q."/>
            <person name="Koehrsen M."/>
            <person name="Haas B."/>
            <person name="Borodovsky M."/>
            <person name="Guigo R."/>
            <person name="Alvarado L."/>
            <person name="Berlin A."/>
            <person name="Bochicchio J."/>
            <person name="Borenstein D."/>
            <person name="Chapman S."/>
            <person name="Chen Z."/>
            <person name="Engels R."/>
            <person name="Freedman E."/>
            <person name="Gellesch M."/>
            <person name="Goldberg J."/>
            <person name="Griggs A."/>
            <person name="Gujja S."/>
            <person name="Heiman D."/>
            <person name="Hepburn T."/>
            <person name="Howarth C."/>
            <person name="Jen D."/>
            <person name="Larson L."/>
            <person name="Lewis B."/>
            <person name="Mehta T."/>
            <person name="Park D."/>
            <person name="Pearson M."/>
            <person name="Roberts A."/>
            <person name="Saif S."/>
            <person name="Shenoy N."/>
            <person name="Sisk P."/>
            <person name="Stolte C."/>
            <person name="Sykes S."/>
            <person name="Thomson T."/>
            <person name="Walk T."/>
            <person name="White J."/>
            <person name="Yandava C."/>
            <person name="Burger G."/>
            <person name="Gray M.W."/>
            <person name="Holland P.W.H."/>
            <person name="King N."/>
            <person name="Lang F.B.F."/>
            <person name="Roger A.J."/>
            <person name="Ruiz-Trillo I."/>
            <person name="Lander E."/>
            <person name="Nusbaum C."/>
        </authorList>
    </citation>
    <scope>NUCLEOTIDE SEQUENCE [LARGE SCALE GENOMIC DNA]</scope>
    <source>
        <strain evidence="3 4">DAOM BR117</strain>
    </source>
</reference>
<dbReference type="Proteomes" id="UP000053201">
    <property type="component" value="Unassembled WGS sequence"/>
</dbReference>
<dbReference type="PANTHER" id="PTHR21860">
    <property type="entry name" value="TRANSCRIPTION INITIATION FACTOR IIIC TFIIIC , POLYPEPTIDE 6-RELATED"/>
    <property type="match status" value="1"/>
</dbReference>
<dbReference type="InterPro" id="IPR042771">
    <property type="entry name" value="GTF3C6-like"/>
</dbReference>
<dbReference type="EMBL" id="KQ257456">
    <property type="protein sequence ID" value="KND00442.1"/>
    <property type="molecule type" value="Genomic_DNA"/>
</dbReference>
<proteinExistence type="predicted"/>
<feature type="compositionally biased region" description="Polar residues" evidence="1">
    <location>
        <begin position="157"/>
        <end position="166"/>
    </location>
</feature>
<dbReference type="STRING" id="645134.A0A0L0HH93"/>
<evidence type="ECO:0000256" key="1">
    <source>
        <dbReference type="SAM" id="MobiDB-lite"/>
    </source>
</evidence>
<dbReference type="PANTHER" id="PTHR21860:SF2">
    <property type="entry name" value="GENERAL TRANSCRIPTION FACTOR 3C POLYPEPTIDE 6"/>
    <property type="match status" value="1"/>
</dbReference>